<dbReference type="EMBL" id="LCWV01000019">
    <property type="protein sequence ID" value="PWI67440.1"/>
    <property type="molecule type" value="Genomic_DNA"/>
</dbReference>
<evidence type="ECO:0000313" key="5">
    <source>
        <dbReference type="Proteomes" id="UP001287286"/>
    </source>
</evidence>
<keyword evidence="5" id="KW-1185">Reference proteome</keyword>
<comment type="caution">
    <text evidence="3">The sequence shown here is derived from an EMBL/GenBank/DDBJ whole genome shotgun (WGS) entry which is preliminary data.</text>
</comment>
<proteinExistence type="predicted"/>
<evidence type="ECO:0000313" key="2">
    <source>
        <dbReference type="EMBL" id="KAK4094955.1"/>
    </source>
</evidence>
<organism evidence="3 4">
    <name type="scientific">Purpureocillium lilacinum</name>
    <name type="common">Paecilomyces lilacinus</name>
    <dbReference type="NCBI Taxonomy" id="33203"/>
    <lineage>
        <taxon>Eukaryota</taxon>
        <taxon>Fungi</taxon>
        <taxon>Dikarya</taxon>
        <taxon>Ascomycota</taxon>
        <taxon>Pezizomycotina</taxon>
        <taxon>Sordariomycetes</taxon>
        <taxon>Hypocreomycetidae</taxon>
        <taxon>Hypocreales</taxon>
        <taxon>Ophiocordycipitaceae</taxon>
        <taxon>Purpureocillium</taxon>
    </lineage>
</organism>
<evidence type="ECO:0000256" key="1">
    <source>
        <dbReference type="SAM" id="MobiDB-lite"/>
    </source>
</evidence>
<name>A0A2U3DYV6_PURLI</name>
<feature type="region of interest" description="Disordered" evidence="1">
    <location>
        <begin position="68"/>
        <end position="111"/>
    </location>
</feature>
<dbReference type="EMBL" id="JAWRVI010000002">
    <property type="protein sequence ID" value="KAK4094955.1"/>
    <property type="molecule type" value="Genomic_DNA"/>
</dbReference>
<evidence type="ECO:0000313" key="3">
    <source>
        <dbReference type="EMBL" id="PWI67440.1"/>
    </source>
</evidence>
<reference evidence="3" key="1">
    <citation type="submission" date="2015-05" db="EMBL/GenBank/DDBJ databases">
        <authorList>
            <person name="Wang D.B."/>
            <person name="Wang M."/>
        </authorList>
    </citation>
    <scope>NUCLEOTIDE SEQUENCE</scope>
    <source>
        <strain evidence="3">36-1</strain>
    </source>
</reference>
<dbReference type="AlphaFoldDB" id="A0A2U3DYV6"/>
<evidence type="ECO:0000313" key="4">
    <source>
        <dbReference type="Proteomes" id="UP000245956"/>
    </source>
</evidence>
<feature type="compositionally biased region" description="Basic residues" evidence="1">
    <location>
        <begin position="235"/>
        <end position="245"/>
    </location>
</feature>
<gene>
    <name evidence="3" type="ORF">PCL_03208</name>
    <name evidence="2" type="ORF">Purlil1_651</name>
</gene>
<feature type="region of interest" description="Disordered" evidence="1">
    <location>
        <begin position="135"/>
        <end position="157"/>
    </location>
</feature>
<reference evidence="3 4" key="2">
    <citation type="journal article" date="2016" name="Front. Microbiol.">
        <title>Genome and transcriptome sequences reveal the specific parasitism of the nematophagous Purpureocillium lilacinum 36-1.</title>
        <authorList>
            <person name="Xie J."/>
            <person name="Li S."/>
            <person name="Mo C."/>
            <person name="Xiao X."/>
            <person name="Peng D."/>
            <person name="Wang G."/>
            <person name="Xiao Y."/>
        </authorList>
    </citation>
    <scope>NUCLEOTIDE SEQUENCE [LARGE SCALE GENOMIC DNA]</scope>
    <source>
        <strain evidence="3 4">36-1</strain>
    </source>
</reference>
<protein>
    <submittedName>
        <fullName evidence="3">Uncharacterized protein</fullName>
    </submittedName>
</protein>
<accession>A0A2U3DYV6</accession>
<feature type="region of interest" description="Disordered" evidence="1">
    <location>
        <begin position="513"/>
        <end position="533"/>
    </location>
</feature>
<feature type="compositionally biased region" description="Basic and acidic residues" evidence="1">
    <location>
        <begin position="79"/>
        <end position="95"/>
    </location>
</feature>
<dbReference type="Proteomes" id="UP000245956">
    <property type="component" value="Unassembled WGS sequence"/>
</dbReference>
<feature type="region of interest" description="Disordered" evidence="1">
    <location>
        <begin position="373"/>
        <end position="399"/>
    </location>
</feature>
<sequence>MPGEERHGIVALQAQSRSGETEACDAALDGQGRAEGSVTYRLHTASRLKWAGEKLAIAIAKWQRQRQERSSGISGVGTEDGRRRRSWIEQRRVRQEGGCGKGRPPSASQKFGCQRRELQPGMGWIVLSEREVEGQRAAQGQASACPPASELPSRLPPPPLLGQPSLHVLGLAWLAGWVLRRLQQAPTGAAGGWGMGGWAVRDHLSLHGQPLIPSPLAAGEPASQPASDPGGWFHGRQRANGRVRRAPPADPEKSFGVTQASTQKAMRGASTVAGGRRNPTTVSSLDGRQLADPGFRRKDEARVMMCKRALVSPELEWPLDRILQTDGHGQECRQRNPSRCAPGTELLAFNPWNRSVVTLTVSGAPKLQLAAPGREAHSLARPSAPPHTSTTRTRTPTTAVTHLKRPRGTGTLTATALARGGTRGPRTSSSANSWTRLNSEALLYLVPLKVSERVTTTDPLLFSALPGGFPTIRRASQALGWTPAAGIVAGTGPILQGHPPSPTKFLVAQLSASTGGIGGAPQRPAQDGRDGAG</sequence>
<feature type="region of interest" description="Disordered" evidence="1">
    <location>
        <begin position="214"/>
        <end position="291"/>
    </location>
</feature>
<feature type="compositionally biased region" description="Low complexity" evidence="1">
    <location>
        <begin position="380"/>
        <end position="399"/>
    </location>
</feature>
<dbReference type="Proteomes" id="UP001287286">
    <property type="component" value="Unassembled WGS sequence"/>
</dbReference>
<reference evidence="2 5" key="4">
    <citation type="journal article" date="2024" name="Microbiol. Resour. Announc.">
        <title>Genome annotations for the ascomycete fungi Trichoderma harzianum, Trichoderma aggressivum, and Purpureocillium lilacinum.</title>
        <authorList>
            <person name="Beijen E.P.W."/>
            <person name="Ohm R.A."/>
        </authorList>
    </citation>
    <scope>NUCLEOTIDE SEQUENCE [LARGE SCALE GENOMIC DNA]</scope>
    <source>
        <strain evidence="2 5">CBS 150709</strain>
    </source>
</reference>
<reference evidence="2" key="3">
    <citation type="submission" date="2023-11" db="EMBL/GenBank/DDBJ databases">
        <authorList>
            <person name="Beijen E."/>
            <person name="Ohm R.A."/>
        </authorList>
    </citation>
    <scope>NUCLEOTIDE SEQUENCE</scope>
    <source>
        <strain evidence="2">CBS 150709</strain>
    </source>
</reference>